<dbReference type="STRING" id="1497955.HMPREF1872_00280"/>
<evidence type="ECO:0000256" key="3">
    <source>
        <dbReference type="ARBA" id="ARBA00022692"/>
    </source>
</evidence>
<feature type="transmembrane region" description="Helical" evidence="6">
    <location>
        <begin position="173"/>
        <end position="191"/>
    </location>
</feature>
<keyword evidence="5 6" id="KW-0472">Membrane</keyword>
<keyword evidence="4 6" id="KW-1133">Transmembrane helix</keyword>
<protein>
    <recommendedName>
        <fullName evidence="7">DUF2179 domain-containing protein</fullName>
    </recommendedName>
</protein>
<name>A0A133YHC9_9FIRM</name>
<dbReference type="OrthoDB" id="3180973at2"/>
<accession>A0A133YHC9</accession>
<feature type="transmembrane region" description="Helical" evidence="6">
    <location>
        <begin position="197"/>
        <end position="220"/>
    </location>
</feature>
<dbReference type="RefSeq" id="WP_066712767.1">
    <property type="nucleotide sequence ID" value="NZ_JARFNM010000001.1"/>
</dbReference>
<feature type="transmembrane region" description="Helical" evidence="6">
    <location>
        <begin position="129"/>
        <end position="152"/>
    </location>
</feature>
<keyword evidence="9" id="KW-1185">Reference proteome</keyword>
<evidence type="ECO:0000256" key="4">
    <source>
        <dbReference type="ARBA" id="ARBA00022989"/>
    </source>
</evidence>
<dbReference type="CDD" id="cd16380">
    <property type="entry name" value="YitT_C"/>
    <property type="match status" value="1"/>
</dbReference>
<dbReference type="InterPro" id="IPR015867">
    <property type="entry name" value="N-reg_PII/ATP_PRibTrfase_C"/>
</dbReference>
<evidence type="ECO:0000259" key="7">
    <source>
        <dbReference type="Pfam" id="PF10035"/>
    </source>
</evidence>
<dbReference type="InterPro" id="IPR019264">
    <property type="entry name" value="DUF2179"/>
</dbReference>
<proteinExistence type="predicted"/>
<dbReference type="PANTHER" id="PTHR33545">
    <property type="entry name" value="UPF0750 MEMBRANE PROTEIN YITT-RELATED"/>
    <property type="match status" value="1"/>
</dbReference>
<dbReference type="Pfam" id="PF02588">
    <property type="entry name" value="YitT_membrane"/>
    <property type="match status" value="1"/>
</dbReference>
<sequence>MLQIKSWLKDIFGDPLNALKEFFTMFIGCFLVGISIFTFYQEANLQVGGFSGLALILQHIFNLKITVGMITIILNVPVLLAVFYFISRRLLVRTIIGMITLGYALDFAHNLSAYVVPILFPTGVAEADYILVALFGGALFGMGCGLIVRSGYATGGTDNVAFLVKLVFKNLKFAFIVWAFDLSIILAGAYFNGKANLATKIILYSIVALMTDVKFLDLVLSGYSYKRVMFIISKHNDKIAEAILHKMHRGVTGLKSIGHYSKQEGEVLFVVMDTKQVPRLKTFVSEIDHKAFVFVLDSREVYGEGFAKTYF</sequence>
<evidence type="ECO:0000256" key="2">
    <source>
        <dbReference type="ARBA" id="ARBA00022475"/>
    </source>
</evidence>
<evidence type="ECO:0000256" key="6">
    <source>
        <dbReference type="SAM" id="Phobius"/>
    </source>
</evidence>
<feature type="transmembrane region" description="Helical" evidence="6">
    <location>
        <begin position="90"/>
        <end position="109"/>
    </location>
</feature>
<dbReference type="PANTHER" id="PTHR33545:SF5">
    <property type="entry name" value="UPF0750 MEMBRANE PROTEIN YITT"/>
    <property type="match status" value="1"/>
</dbReference>
<dbReference type="GO" id="GO:0005886">
    <property type="term" value="C:plasma membrane"/>
    <property type="evidence" value="ECO:0007669"/>
    <property type="project" value="UniProtKB-SubCell"/>
</dbReference>
<evidence type="ECO:0000256" key="1">
    <source>
        <dbReference type="ARBA" id="ARBA00004651"/>
    </source>
</evidence>
<reference evidence="9" key="1">
    <citation type="submission" date="2016-01" db="EMBL/GenBank/DDBJ databases">
        <authorList>
            <person name="Mitreva M."/>
            <person name="Pepin K.H."/>
            <person name="Mihindukulasuriya K.A."/>
            <person name="Fulton R."/>
            <person name="Fronick C."/>
            <person name="O'Laughlin M."/>
            <person name="Miner T."/>
            <person name="Herter B."/>
            <person name="Rosa B.A."/>
            <person name="Cordes M."/>
            <person name="Tomlinson C."/>
            <person name="Wollam A."/>
            <person name="Palsikar V.B."/>
            <person name="Mardis E.R."/>
            <person name="Wilson R.K."/>
        </authorList>
    </citation>
    <scope>NUCLEOTIDE SEQUENCE [LARGE SCALE GENOMIC DNA]</scope>
    <source>
        <strain evidence="9">KA00274</strain>
    </source>
</reference>
<dbReference type="Pfam" id="PF10035">
    <property type="entry name" value="DUF2179"/>
    <property type="match status" value="1"/>
</dbReference>
<feature type="transmembrane region" description="Helical" evidence="6">
    <location>
        <begin position="21"/>
        <end position="40"/>
    </location>
</feature>
<dbReference type="EMBL" id="LSCV01000002">
    <property type="protein sequence ID" value="KXB42591.1"/>
    <property type="molecule type" value="Genomic_DNA"/>
</dbReference>
<evidence type="ECO:0000313" key="9">
    <source>
        <dbReference type="Proteomes" id="UP000070080"/>
    </source>
</evidence>
<dbReference type="InterPro" id="IPR051461">
    <property type="entry name" value="UPF0750_membrane"/>
</dbReference>
<feature type="transmembrane region" description="Helical" evidence="6">
    <location>
        <begin position="60"/>
        <end position="83"/>
    </location>
</feature>
<feature type="domain" description="DUF2179" evidence="7">
    <location>
        <begin position="249"/>
        <end position="303"/>
    </location>
</feature>
<keyword evidence="3 6" id="KW-0812">Transmembrane</keyword>
<gene>
    <name evidence="8" type="ORF">HMPREF1872_00280</name>
</gene>
<evidence type="ECO:0000313" key="8">
    <source>
        <dbReference type="EMBL" id="KXB42591.1"/>
    </source>
</evidence>
<dbReference type="AlphaFoldDB" id="A0A133YHC9"/>
<keyword evidence="2" id="KW-1003">Cell membrane</keyword>
<dbReference type="InterPro" id="IPR003740">
    <property type="entry name" value="YitT"/>
</dbReference>
<comment type="subcellular location">
    <subcellularLocation>
        <location evidence="1">Cell membrane</location>
        <topology evidence="1">Multi-pass membrane protein</topology>
    </subcellularLocation>
</comment>
<evidence type="ECO:0000256" key="5">
    <source>
        <dbReference type="ARBA" id="ARBA00023136"/>
    </source>
</evidence>
<comment type="caution">
    <text evidence="8">The sequence shown here is derived from an EMBL/GenBank/DDBJ whole genome shotgun (WGS) entry which is preliminary data.</text>
</comment>
<dbReference type="PIRSF" id="PIRSF006483">
    <property type="entry name" value="Membrane_protein_YitT"/>
    <property type="match status" value="1"/>
</dbReference>
<dbReference type="Gene3D" id="3.30.70.120">
    <property type="match status" value="1"/>
</dbReference>
<organism evidence="8 9">
    <name type="scientific">Amygdalobacter nucleatus</name>
    <dbReference type="NCBI Taxonomy" id="3029274"/>
    <lineage>
        <taxon>Bacteria</taxon>
        <taxon>Bacillati</taxon>
        <taxon>Bacillota</taxon>
        <taxon>Clostridia</taxon>
        <taxon>Eubacteriales</taxon>
        <taxon>Oscillospiraceae</taxon>
        <taxon>Amygdalobacter</taxon>
    </lineage>
</organism>
<dbReference type="Proteomes" id="UP000070080">
    <property type="component" value="Unassembled WGS sequence"/>
</dbReference>